<evidence type="ECO:0000313" key="2">
    <source>
        <dbReference type="Proteomes" id="UP001060085"/>
    </source>
</evidence>
<dbReference type="EMBL" id="CM044704">
    <property type="protein sequence ID" value="KAI5669080.1"/>
    <property type="molecule type" value="Genomic_DNA"/>
</dbReference>
<dbReference type="Proteomes" id="UP001060085">
    <property type="component" value="Linkage Group LG04"/>
</dbReference>
<gene>
    <name evidence="1" type="ORF">M9H77_18933</name>
</gene>
<sequence>MAYLELKTFARCRGLGLLTSFYDNLSRALVLVELLIHSFPHWAWEFEVIRLYLSGKPIPWTWPFLQSKKKQKEERKRTLSDREIVAVSASLKGHERLIVFRYYKELIALTLRLGYGIKERDGGWLTSVDAQSRN</sequence>
<keyword evidence="2" id="KW-1185">Reference proteome</keyword>
<comment type="caution">
    <text evidence="1">The sequence shown here is derived from an EMBL/GenBank/DDBJ whole genome shotgun (WGS) entry which is preliminary data.</text>
</comment>
<proteinExistence type="predicted"/>
<accession>A0ACC0B8U2</accession>
<name>A0ACC0B8U2_CATRO</name>
<evidence type="ECO:0000313" key="1">
    <source>
        <dbReference type="EMBL" id="KAI5669080.1"/>
    </source>
</evidence>
<reference evidence="2" key="1">
    <citation type="journal article" date="2023" name="Nat. Plants">
        <title>Single-cell RNA sequencing provides a high-resolution roadmap for understanding the multicellular compartmentation of specialized metabolism.</title>
        <authorList>
            <person name="Sun S."/>
            <person name="Shen X."/>
            <person name="Li Y."/>
            <person name="Li Y."/>
            <person name="Wang S."/>
            <person name="Li R."/>
            <person name="Zhang H."/>
            <person name="Shen G."/>
            <person name="Guo B."/>
            <person name="Wei J."/>
            <person name="Xu J."/>
            <person name="St-Pierre B."/>
            <person name="Chen S."/>
            <person name="Sun C."/>
        </authorList>
    </citation>
    <scope>NUCLEOTIDE SEQUENCE [LARGE SCALE GENOMIC DNA]</scope>
</reference>
<organism evidence="1 2">
    <name type="scientific">Catharanthus roseus</name>
    <name type="common">Madagascar periwinkle</name>
    <name type="synonym">Vinca rosea</name>
    <dbReference type="NCBI Taxonomy" id="4058"/>
    <lineage>
        <taxon>Eukaryota</taxon>
        <taxon>Viridiplantae</taxon>
        <taxon>Streptophyta</taxon>
        <taxon>Embryophyta</taxon>
        <taxon>Tracheophyta</taxon>
        <taxon>Spermatophyta</taxon>
        <taxon>Magnoliopsida</taxon>
        <taxon>eudicotyledons</taxon>
        <taxon>Gunneridae</taxon>
        <taxon>Pentapetalae</taxon>
        <taxon>asterids</taxon>
        <taxon>lamiids</taxon>
        <taxon>Gentianales</taxon>
        <taxon>Apocynaceae</taxon>
        <taxon>Rauvolfioideae</taxon>
        <taxon>Vinceae</taxon>
        <taxon>Catharanthinae</taxon>
        <taxon>Catharanthus</taxon>
    </lineage>
</organism>
<protein>
    <submittedName>
        <fullName evidence="1">Uncharacterized protein</fullName>
    </submittedName>
</protein>